<evidence type="ECO:0000313" key="4">
    <source>
        <dbReference type="EMBL" id="TAA34301.1"/>
    </source>
</evidence>
<evidence type="ECO:0000259" key="3">
    <source>
        <dbReference type="Pfam" id="PF07859"/>
    </source>
</evidence>
<dbReference type="Pfam" id="PF04299">
    <property type="entry name" value="FMN_bind_2"/>
    <property type="match status" value="1"/>
</dbReference>
<dbReference type="Gene3D" id="3.40.50.1820">
    <property type="entry name" value="alpha/beta hydrolase"/>
    <property type="match status" value="1"/>
</dbReference>
<name>A0A4Q8LRQ9_9GAMM</name>
<dbReference type="Gene3D" id="2.30.110.10">
    <property type="entry name" value="Electron Transport, Fmn-binding Protein, Chain A"/>
    <property type="match status" value="1"/>
</dbReference>
<sequence>MNDPFAPRRPDDLPLLAQQQPLAWVVSGAPGAQHATPLPIQLVCAEDGAPVTLLGHFARNNAQLAAIAADGRATVLLIGPQGYVSPSWFGDRTRAPTWNFGWALFDVQIALRDSKADADRLIGGLVEQMEAGRPAAWHIGEMGPRYHHLAQAVVGFEARVLAVRSRFKLGQDERDDVFADILRGLDITGQDDLAAWMRRFSEGRPAEALPPSAPAAKPLDPEIKLFIDEVVATGRRLTAGRLLDWPQKRQIAEASRLPWRTGGAQVARTTDAIIDTEAGPLRLRIHDPSPGVAKPTVVYLHGGGWAMFSLDTHDRVMREYAARSGMAVAGLDYALAPEAPYPAALDQVVTLALWLRTHGQTLGLDGERLALAGDSAGGNLSMGAVLRLRDAGHGEVVKAVLSLYGGFSPHCSSTARQRYGTSADMLSGDETDFFWNNYIDRIDRLREPYAAPLLADLQGLPPVFVQVGECDVLVEQNLQMAGALLAVGNAVQLRVYPGAPHSFIEALAVSRLANQALDDGVAWLRQVLLGQVRSRAA</sequence>
<reference evidence="4 5" key="1">
    <citation type="submission" date="2019-02" db="EMBL/GenBank/DDBJ databases">
        <title>WGS of Pseudoxanthomonas species novum from clinical isolates.</title>
        <authorList>
            <person name="Bernier A.-M."/>
            <person name="Bernard K."/>
            <person name="Vachon A."/>
        </authorList>
    </citation>
    <scope>NUCLEOTIDE SEQUENCE [LARGE SCALE GENOMIC DNA]</scope>
    <source>
        <strain evidence="4 5">NML140781</strain>
    </source>
</reference>
<dbReference type="InterPro" id="IPR002168">
    <property type="entry name" value="Lipase_GDXG_HIS_AS"/>
</dbReference>
<comment type="caution">
    <text evidence="4">The sequence shown here is derived from an EMBL/GenBank/DDBJ whole genome shotgun (WGS) entry which is preliminary data.</text>
</comment>
<dbReference type="InterPro" id="IPR012349">
    <property type="entry name" value="Split_barrel_FMN-bd"/>
</dbReference>
<evidence type="ECO:0000256" key="1">
    <source>
        <dbReference type="ARBA" id="ARBA00010515"/>
    </source>
</evidence>
<gene>
    <name evidence="4" type="ORF">EA656_11150</name>
</gene>
<dbReference type="PANTHER" id="PTHR48081:SF8">
    <property type="entry name" value="ALPHA_BETA HYDROLASE FOLD-3 DOMAIN-CONTAINING PROTEIN-RELATED"/>
    <property type="match status" value="1"/>
</dbReference>
<feature type="domain" description="Alpha/beta hydrolase fold-3" evidence="3">
    <location>
        <begin position="297"/>
        <end position="504"/>
    </location>
</feature>
<accession>A0A4Q8LRQ9</accession>
<dbReference type="SUPFAM" id="SSF53474">
    <property type="entry name" value="alpha/beta-Hydrolases"/>
    <property type="match status" value="1"/>
</dbReference>
<dbReference type="RefSeq" id="WP_130523754.1">
    <property type="nucleotide sequence ID" value="NZ_SHLZ01000002.1"/>
</dbReference>
<dbReference type="PROSITE" id="PS01173">
    <property type="entry name" value="LIPASE_GDXG_HIS"/>
    <property type="match status" value="1"/>
</dbReference>
<dbReference type="SUPFAM" id="SSF50475">
    <property type="entry name" value="FMN-binding split barrel"/>
    <property type="match status" value="1"/>
</dbReference>
<dbReference type="GO" id="GO:0016787">
    <property type="term" value="F:hydrolase activity"/>
    <property type="evidence" value="ECO:0007669"/>
    <property type="project" value="UniProtKB-KW"/>
</dbReference>
<keyword evidence="2 4" id="KW-0378">Hydrolase</keyword>
<dbReference type="InterPro" id="IPR029058">
    <property type="entry name" value="AB_hydrolase_fold"/>
</dbReference>
<protein>
    <submittedName>
        <fullName evidence="4">Steryl acetyl hydrolase</fullName>
    </submittedName>
</protein>
<comment type="similarity">
    <text evidence="1">Belongs to the 'GDXG' lipolytic enzyme family.</text>
</comment>
<dbReference type="InterPro" id="IPR050300">
    <property type="entry name" value="GDXG_lipolytic_enzyme"/>
</dbReference>
<dbReference type="PANTHER" id="PTHR48081">
    <property type="entry name" value="AB HYDROLASE SUPERFAMILY PROTEIN C4A8.06C"/>
    <property type="match status" value="1"/>
</dbReference>
<dbReference type="EMBL" id="SHMF01000003">
    <property type="protein sequence ID" value="TAA34301.1"/>
    <property type="molecule type" value="Genomic_DNA"/>
</dbReference>
<organism evidence="4 5">
    <name type="scientific">Pseudoxanthomonas winnipegensis</name>
    <dbReference type="NCBI Taxonomy" id="2480810"/>
    <lineage>
        <taxon>Bacteria</taxon>
        <taxon>Pseudomonadati</taxon>
        <taxon>Pseudomonadota</taxon>
        <taxon>Gammaproteobacteria</taxon>
        <taxon>Lysobacterales</taxon>
        <taxon>Lysobacteraceae</taxon>
        <taxon>Pseudoxanthomonas</taxon>
    </lineage>
</organism>
<evidence type="ECO:0000313" key="5">
    <source>
        <dbReference type="Proteomes" id="UP000292087"/>
    </source>
</evidence>
<dbReference type="InterPro" id="IPR013094">
    <property type="entry name" value="AB_hydrolase_3"/>
</dbReference>
<dbReference type="InterPro" id="IPR007396">
    <property type="entry name" value="TR_PAI2-type"/>
</dbReference>
<dbReference type="Proteomes" id="UP000292087">
    <property type="component" value="Unassembled WGS sequence"/>
</dbReference>
<proteinExistence type="inferred from homology"/>
<dbReference type="Pfam" id="PF07859">
    <property type="entry name" value="Abhydrolase_3"/>
    <property type="match status" value="1"/>
</dbReference>
<dbReference type="AlphaFoldDB" id="A0A4Q8LRQ9"/>
<evidence type="ECO:0000256" key="2">
    <source>
        <dbReference type="ARBA" id="ARBA00022801"/>
    </source>
</evidence>